<feature type="transmembrane region" description="Helical" evidence="1">
    <location>
        <begin position="72"/>
        <end position="94"/>
    </location>
</feature>
<gene>
    <name evidence="2" type="ORF">SAMN04488000_101566</name>
</gene>
<dbReference type="AlphaFoldDB" id="A0A1H9BIX9"/>
<organism evidence="2 3">
    <name type="scientific">Lentzea albida</name>
    <dbReference type="NCBI Taxonomy" id="65499"/>
    <lineage>
        <taxon>Bacteria</taxon>
        <taxon>Bacillati</taxon>
        <taxon>Actinomycetota</taxon>
        <taxon>Actinomycetes</taxon>
        <taxon>Pseudonocardiales</taxon>
        <taxon>Pseudonocardiaceae</taxon>
        <taxon>Lentzea</taxon>
    </lineage>
</organism>
<keyword evidence="1" id="KW-0472">Membrane</keyword>
<keyword evidence="3" id="KW-1185">Reference proteome</keyword>
<reference evidence="3" key="1">
    <citation type="submission" date="2016-10" db="EMBL/GenBank/DDBJ databases">
        <authorList>
            <person name="Varghese N."/>
            <person name="Submissions S."/>
        </authorList>
    </citation>
    <scope>NUCLEOTIDE SEQUENCE [LARGE SCALE GENOMIC DNA]</scope>
    <source>
        <strain evidence="3">DSM 44437</strain>
    </source>
</reference>
<dbReference type="OrthoDB" id="3698840at2"/>
<evidence type="ECO:0000313" key="2">
    <source>
        <dbReference type="EMBL" id="SEP88960.1"/>
    </source>
</evidence>
<keyword evidence="1" id="KW-0812">Transmembrane</keyword>
<dbReference type="EMBL" id="FOFV01000001">
    <property type="protein sequence ID" value="SEP88960.1"/>
    <property type="molecule type" value="Genomic_DNA"/>
</dbReference>
<accession>A0A1H9BIX9</accession>
<feature type="transmembrane region" description="Helical" evidence="1">
    <location>
        <begin position="39"/>
        <end position="60"/>
    </location>
</feature>
<sequence>MRQAWAAGAGALCGAGWFASVEPATDLTCPESGIGCAVLALFVLLPALIVVWGVVGWGLLRLVRFPVAGRTAALGTAGAVLLVIISSFSLRFVQVQLPEWSGILVVAAGTACGYALASVVTAGYRGRRDGAEHRGQDG</sequence>
<feature type="transmembrane region" description="Helical" evidence="1">
    <location>
        <begin position="100"/>
        <end position="124"/>
    </location>
</feature>
<evidence type="ECO:0000256" key="1">
    <source>
        <dbReference type="SAM" id="Phobius"/>
    </source>
</evidence>
<proteinExistence type="predicted"/>
<dbReference type="RefSeq" id="WP_089908854.1">
    <property type="nucleotide sequence ID" value="NZ_FOFV01000001.1"/>
</dbReference>
<evidence type="ECO:0000313" key="3">
    <source>
        <dbReference type="Proteomes" id="UP000199503"/>
    </source>
</evidence>
<dbReference type="Proteomes" id="UP000199503">
    <property type="component" value="Unassembled WGS sequence"/>
</dbReference>
<keyword evidence="1" id="KW-1133">Transmembrane helix</keyword>
<name>A0A1H9BIX9_9PSEU</name>
<dbReference type="STRING" id="65499.SAMN04488000_101566"/>
<protein>
    <submittedName>
        <fullName evidence="2">Uncharacterized protein</fullName>
    </submittedName>
</protein>